<evidence type="ECO:0000313" key="3">
    <source>
        <dbReference type="Proteomes" id="UP000011083"/>
    </source>
</evidence>
<feature type="region of interest" description="Disordered" evidence="1">
    <location>
        <begin position="65"/>
        <end position="181"/>
    </location>
</feature>
<evidence type="ECO:0000256" key="1">
    <source>
        <dbReference type="SAM" id="MobiDB-lite"/>
    </source>
</evidence>
<dbReference type="KEGG" id="acan:ACA1_278990"/>
<keyword evidence="3" id="KW-1185">Reference proteome</keyword>
<dbReference type="GeneID" id="14921800"/>
<organism evidence="2 3">
    <name type="scientific">Acanthamoeba castellanii (strain ATCC 30010 / Neff)</name>
    <dbReference type="NCBI Taxonomy" id="1257118"/>
    <lineage>
        <taxon>Eukaryota</taxon>
        <taxon>Amoebozoa</taxon>
        <taxon>Discosea</taxon>
        <taxon>Longamoebia</taxon>
        <taxon>Centramoebida</taxon>
        <taxon>Acanthamoebidae</taxon>
        <taxon>Acanthamoeba</taxon>
    </lineage>
</organism>
<protein>
    <submittedName>
        <fullName evidence="2">Uncharacterized protein</fullName>
    </submittedName>
</protein>
<name>L8H865_ACACF</name>
<accession>L8H865</accession>
<dbReference type="Proteomes" id="UP000011083">
    <property type="component" value="Unassembled WGS sequence"/>
</dbReference>
<dbReference type="VEuPathDB" id="AmoebaDB:ACA1_278990"/>
<gene>
    <name evidence="2" type="ORF">ACA1_278990</name>
</gene>
<reference evidence="2 3" key="1">
    <citation type="journal article" date="2013" name="Genome Biol.">
        <title>Genome of Acanthamoeba castellanii highlights extensive lateral gene transfer and early evolution of tyrosine kinase signaling.</title>
        <authorList>
            <person name="Clarke M."/>
            <person name="Lohan A.J."/>
            <person name="Liu B."/>
            <person name="Lagkouvardos I."/>
            <person name="Roy S."/>
            <person name="Zafar N."/>
            <person name="Bertelli C."/>
            <person name="Schilde C."/>
            <person name="Kianianmomeni A."/>
            <person name="Burglin T.R."/>
            <person name="Frech C."/>
            <person name="Turcotte B."/>
            <person name="Kopec K.O."/>
            <person name="Synnott J.M."/>
            <person name="Choo C."/>
            <person name="Paponov I."/>
            <person name="Finkler A."/>
            <person name="Soon Heng Tan C."/>
            <person name="Hutchins A.P."/>
            <person name="Weinmeier T."/>
            <person name="Rattei T."/>
            <person name="Chu J.S."/>
            <person name="Gimenez G."/>
            <person name="Irimia M."/>
            <person name="Rigden D.J."/>
            <person name="Fitzpatrick D.A."/>
            <person name="Lorenzo-Morales J."/>
            <person name="Bateman A."/>
            <person name="Chiu C.H."/>
            <person name="Tang P."/>
            <person name="Hegemann P."/>
            <person name="Fromm H."/>
            <person name="Raoult D."/>
            <person name="Greub G."/>
            <person name="Miranda-Saavedra D."/>
            <person name="Chen N."/>
            <person name="Nash P."/>
            <person name="Ginger M.L."/>
            <person name="Horn M."/>
            <person name="Schaap P."/>
            <person name="Caler L."/>
            <person name="Loftus B."/>
        </authorList>
    </citation>
    <scope>NUCLEOTIDE SEQUENCE [LARGE SCALE GENOMIC DNA]</scope>
    <source>
        <strain evidence="2 3">Neff</strain>
    </source>
</reference>
<sequence>MMLRARVGSGNVGGLPWGLARAECRAGRLASPLLCSARGGQHSGLRALTTSKEERDSFLALARAEEEAEEAEAERAAEQMKKARRPPKLNAKEWDGEGVSRKIVEKLRKEGRGGDDTDRYERMARAQEYKLKRQMDKQQQDERDRVARIERQLQAERERREAEEKQKEEDKKKGWFSLFTK</sequence>
<dbReference type="AlphaFoldDB" id="L8H865"/>
<dbReference type="EMBL" id="KB007908">
    <property type="protein sequence ID" value="ELR20928.1"/>
    <property type="molecule type" value="Genomic_DNA"/>
</dbReference>
<proteinExistence type="predicted"/>
<dbReference type="RefSeq" id="XP_004344671.1">
    <property type="nucleotide sequence ID" value="XM_004344621.1"/>
</dbReference>
<evidence type="ECO:0000313" key="2">
    <source>
        <dbReference type="EMBL" id="ELR20928.1"/>
    </source>
</evidence>
<feature type="compositionally biased region" description="Basic and acidic residues" evidence="1">
    <location>
        <begin position="90"/>
        <end position="173"/>
    </location>
</feature>